<dbReference type="InterPro" id="IPR010663">
    <property type="entry name" value="Znf_FPG/IleRS"/>
</dbReference>
<evidence type="ECO:0000256" key="9">
    <source>
        <dbReference type="ARBA" id="ARBA00023125"/>
    </source>
</evidence>
<evidence type="ECO:0000256" key="5">
    <source>
        <dbReference type="ARBA" id="ARBA00022763"/>
    </source>
</evidence>
<dbReference type="SMART" id="SM01232">
    <property type="entry name" value="H2TH"/>
    <property type="match status" value="1"/>
</dbReference>
<name>A0A0C5BHB9_9MICO</name>
<evidence type="ECO:0000259" key="16">
    <source>
        <dbReference type="PROSITE" id="PS51066"/>
    </source>
</evidence>
<dbReference type="InterPro" id="IPR035937">
    <property type="entry name" value="FPG_N"/>
</dbReference>
<evidence type="ECO:0000256" key="6">
    <source>
        <dbReference type="ARBA" id="ARBA00022771"/>
    </source>
</evidence>
<dbReference type="PANTHER" id="PTHR42697">
    <property type="entry name" value="ENDONUCLEASE 8"/>
    <property type="match status" value="1"/>
</dbReference>
<dbReference type="AlphaFoldDB" id="A0A0C5BHB9"/>
<dbReference type="PROSITE" id="PS51068">
    <property type="entry name" value="FPG_CAT"/>
    <property type="match status" value="1"/>
</dbReference>
<dbReference type="SUPFAM" id="SSF46946">
    <property type="entry name" value="S13-like H2TH domain"/>
    <property type="match status" value="1"/>
</dbReference>
<dbReference type="SMART" id="SM00898">
    <property type="entry name" value="Fapy_DNA_glyco"/>
    <property type="match status" value="1"/>
</dbReference>
<dbReference type="Gene3D" id="1.10.8.50">
    <property type="match status" value="1"/>
</dbReference>
<dbReference type="InterPro" id="IPR015886">
    <property type="entry name" value="H2TH_FPG"/>
</dbReference>
<dbReference type="PATRIC" id="fig|145458.7.peg.1383"/>
<evidence type="ECO:0000256" key="13">
    <source>
        <dbReference type="ARBA" id="ARBA00023295"/>
    </source>
</evidence>
<evidence type="ECO:0000256" key="10">
    <source>
        <dbReference type="ARBA" id="ARBA00023204"/>
    </source>
</evidence>
<dbReference type="Proteomes" id="UP000052979">
    <property type="component" value="Unassembled WGS sequence"/>
</dbReference>
<proteinExistence type="inferred from homology"/>
<evidence type="ECO:0000256" key="2">
    <source>
        <dbReference type="ARBA" id="ARBA00009409"/>
    </source>
</evidence>
<evidence type="ECO:0000256" key="15">
    <source>
        <dbReference type="SAM" id="MobiDB-lite"/>
    </source>
</evidence>
<keyword evidence="5" id="KW-0227">DNA damage</keyword>
<dbReference type="KEGG" id="rtc:APU90_00475"/>
<keyword evidence="9" id="KW-0238">DNA-binding</keyword>
<keyword evidence="20" id="KW-1185">Reference proteome</keyword>
<keyword evidence="8" id="KW-0862">Zinc</keyword>
<evidence type="ECO:0000313" key="19">
    <source>
        <dbReference type="EMBL" id="PPI15290.1"/>
    </source>
</evidence>
<dbReference type="EMBL" id="PSWU01000007">
    <property type="protein sequence ID" value="PPI15290.1"/>
    <property type="molecule type" value="Genomic_DNA"/>
</dbReference>
<keyword evidence="4" id="KW-0479">Metal-binding</keyword>
<dbReference type="InterPro" id="IPR010979">
    <property type="entry name" value="Ribosomal_uS13-like_H2TH"/>
</dbReference>
<evidence type="ECO:0000313" key="21">
    <source>
        <dbReference type="Proteomes" id="UP000237966"/>
    </source>
</evidence>
<dbReference type="GO" id="GO:0003684">
    <property type="term" value="F:damaged DNA binding"/>
    <property type="evidence" value="ECO:0007669"/>
    <property type="project" value="InterPro"/>
</dbReference>
<dbReference type="GO" id="GO:0006284">
    <property type="term" value="P:base-excision repair"/>
    <property type="evidence" value="ECO:0007669"/>
    <property type="project" value="InterPro"/>
</dbReference>
<reference evidence="19 21" key="2">
    <citation type="submission" date="2018-02" db="EMBL/GenBank/DDBJ databases">
        <title>Bacteriophage NCPPB3778 and a type I-E CRISPR drive the evolution of the US Biological Select Agent, Rathayibacter toxicus.</title>
        <authorList>
            <person name="Davis E.W.II."/>
            <person name="Tabima J.F."/>
            <person name="Weisberg A.J."/>
            <person name="Lopes L.D."/>
            <person name="Wiseman M.S."/>
            <person name="Wiseman M.S."/>
            <person name="Pupko T."/>
            <person name="Belcher M.S."/>
            <person name="Sechler A.J."/>
            <person name="Tancos M.A."/>
            <person name="Schroeder B.K."/>
            <person name="Murray T.D."/>
            <person name="Luster D.G."/>
            <person name="Schneider W.L."/>
            <person name="Rogers E."/>
            <person name="Andreote F.D."/>
            <person name="Grunwald N.J."/>
            <person name="Putnam M.L."/>
            <person name="Chang J.H."/>
        </authorList>
    </citation>
    <scope>NUCLEOTIDE SEQUENCE [LARGE SCALE GENOMIC DNA]</scope>
    <source>
        <strain evidence="19 21">FH99</strain>
    </source>
</reference>
<feature type="domain" description="Formamidopyrimidine-DNA glycosylase catalytic" evidence="17">
    <location>
        <begin position="2"/>
        <end position="90"/>
    </location>
</feature>
<dbReference type="GO" id="GO:0008270">
    <property type="term" value="F:zinc ion binding"/>
    <property type="evidence" value="ECO:0007669"/>
    <property type="project" value="UniProtKB-KW"/>
</dbReference>
<dbReference type="CDD" id="cd08970">
    <property type="entry name" value="AcNei1_N"/>
    <property type="match status" value="1"/>
</dbReference>
<dbReference type="EMBL" id="LBFI01000053">
    <property type="protein sequence ID" value="KKM44564.1"/>
    <property type="molecule type" value="Genomic_DNA"/>
</dbReference>
<evidence type="ECO:0000259" key="17">
    <source>
        <dbReference type="PROSITE" id="PS51068"/>
    </source>
</evidence>
<feature type="domain" description="FPG-type" evidence="16">
    <location>
        <begin position="271"/>
        <end position="305"/>
    </location>
</feature>
<evidence type="ECO:0000256" key="4">
    <source>
        <dbReference type="ARBA" id="ARBA00022723"/>
    </source>
</evidence>
<dbReference type="SUPFAM" id="SSF81624">
    <property type="entry name" value="N-terminal domain of MutM-like DNA repair proteins"/>
    <property type="match status" value="1"/>
</dbReference>
<evidence type="ECO:0000256" key="8">
    <source>
        <dbReference type="ARBA" id="ARBA00022833"/>
    </source>
</evidence>
<dbReference type="KEGG" id="rtx:TI83_06005"/>
<comment type="similarity">
    <text evidence="2">Belongs to the FPG family.</text>
</comment>
<evidence type="ECO:0000256" key="14">
    <source>
        <dbReference type="PROSITE-ProRule" id="PRU00391"/>
    </source>
</evidence>
<dbReference type="PANTHER" id="PTHR42697:SF1">
    <property type="entry name" value="ENDONUCLEASE 8"/>
    <property type="match status" value="1"/>
</dbReference>
<feature type="compositionally biased region" description="Basic and acidic residues" evidence="15">
    <location>
        <begin position="103"/>
        <end position="112"/>
    </location>
</feature>
<dbReference type="Pfam" id="PF01149">
    <property type="entry name" value="Fapy_DNA_glyco"/>
    <property type="match status" value="1"/>
</dbReference>
<sequence>MPEGHSVHRIALQFERDIVGRCVVATSPQGRFAEGAALLDSRRVLDATAVGKHLLLSFEGELTVHVHLGLYGAWDFRGQVSPLVGTEKAGSSIGAPRRRRALKLSETERESEGELDQFPPPPIGAVRVRLQTLETVADLRGPTACEVINSAQVAALLARLGPDPANDDSDQARDRFVDRLRGTTTPVGLVLMDQSAVSGIGNIYRAELLFRAKLDPHTSGKQVPLDVARQLWADWAQLLQEGIDTGMMITRSNLSSVEYSDAVHNRAERHYVYKRDGLPCRVCGTNVVLEEMGSRKLYWCPICQS</sequence>
<dbReference type="GeneID" id="93667159"/>
<dbReference type="InterPro" id="IPR012319">
    <property type="entry name" value="FPG_cat"/>
</dbReference>
<dbReference type="Pfam" id="PF06831">
    <property type="entry name" value="H2TH"/>
    <property type="match status" value="1"/>
</dbReference>
<dbReference type="SUPFAM" id="SSF57716">
    <property type="entry name" value="Glucocorticoid receptor-like (DNA-binding domain)"/>
    <property type="match status" value="1"/>
</dbReference>
<keyword evidence="7" id="KW-0378">Hydrolase</keyword>
<accession>A0A0C5BHB9</accession>
<keyword evidence="12" id="KW-0511">Multifunctional enzyme</keyword>
<evidence type="ECO:0000313" key="20">
    <source>
        <dbReference type="Proteomes" id="UP000052979"/>
    </source>
</evidence>
<evidence type="ECO:0000256" key="11">
    <source>
        <dbReference type="ARBA" id="ARBA00023239"/>
    </source>
</evidence>
<evidence type="ECO:0000313" key="18">
    <source>
        <dbReference type="EMBL" id="KKM44564.1"/>
    </source>
</evidence>
<dbReference type="OrthoDB" id="9800855at2"/>
<dbReference type="Proteomes" id="UP000237966">
    <property type="component" value="Unassembled WGS sequence"/>
</dbReference>
<dbReference type="InterPro" id="IPR000214">
    <property type="entry name" value="Znf_DNA_glyclase/AP_lyase"/>
</dbReference>
<dbReference type="PROSITE" id="PS51066">
    <property type="entry name" value="ZF_FPG_2"/>
    <property type="match status" value="1"/>
</dbReference>
<feature type="region of interest" description="Disordered" evidence="15">
    <location>
        <begin position="87"/>
        <end position="120"/>
    </location>
</feature>
<keyword evidence="13" id="KW-0326">Glycosidase</keyword>
<dbReference type="GO" id="GO:0000703">
    <property type="term" value="F:oxidized pyrimidine nucleobase lesion DNA N-glycosylase activity"/>
    <property type="evidence" value="ECO:0007669"/>
    <property type="project" value="TreeGrafter"/>
</dbReference>
<evidence type="ECO:0000256" key="3">
    <source>
        <dbReference type="ARBA" id="ARBA00012720"/>
    </source>
</evidence>
<comment type="cofactor">
    <cofactor evidence="1">
        <name>Zn(2+)</name>
        <dbReference type="ChEBI" id="CHEBI:29105"/>
    </cofactor>
</comment>
<organism evidence="18 20">
    <name type="scientific">Rathayibacter toxicus</name>
    <dbReference type="NCBI Taxonomy" id="145458"/>
    <lineage>
        <taxon>Bacteria</taxon>
        <taxon>Bacillati</taxon>
        <taxon>Actinomycetota</taxon>
        <taxon>Actinomycetes</taxon>
        <taxon>Micrococcales</taxon>
        <taxon>Microbacteriaceae</taxon>
        <taxon>Rathayibacter</taxon>
    </lineage>
</organism>
<evidence type="ECO:0000256" key="12">
    <source>
        <dbReference type="ARBA" id="ARBA00023268"/>
    </source>
</evidence>
<dbReference type="eggNOG" id="COG0266">
    <property type="taxonomic scope" value="Bacteria"/>
</dbReference>
<gene>
    <name evidence="19" type="ORF">C5C51_05775</name>
    <name evidence="18" type="ORF">VT73_08435</name>
</gene>
<dbReference type="GO" id="GO:0140078">
    <property type="term" value="F:class I DNA-(apurinic or apyrimidinic site) endonuclease activity"/>
    <property type="evidence" value="ECO:0007669"/>
    <property type="project" value="UniProtKB-EC"/>
</dbReference>
<keyword evidence="10" id="KW-0234">DNA repair</keyword>
<reference evidence="18 20" key="1">
    <citation type="submission" date="2015-04" db="EMBL/GenBank/DDBJ databases">
        <title>Draft genome sequence of Rathayibacter toxicus strain FH-142 (AKA 70134 or CS 32), a Western Australian isolate.</title>
        <authorList>
            <consortium name="Consortium for Microbial Forensics and Genomics (microFORGE)"/>
            <person name="Knight B.M."/>
            <person name="Roberts D.P."/>
            <person name="Lin D."/>
            <person name="Hari K."/>
            <person name="Fletcher J."/>
            <person name="Melcher U."/>
            <person name="Blagden T."/>
            <person name="Luster D.G."/>
            <person name="Sechler A.J."/>
            <person name="Schneider W.L."/>
            <person name="Winegar R.A."/>
        </authorList>
    </citation>
    <scope>NUCLEOTIDE SEQUENCE [LARGE SCALE GENOMIC DNA]</scope>
    <source>
        <strain evidence="18 20">FH142</strain>
    </source>
</reference>
<dbReference type="STRING" id="145458.APU90_00475"/>
<keyword evidence="6 14" id="KW-0863">Zinc-finger</keyword>
<dbReference type="EC" id="4.2.99.18" evidence="3"/>
<comment type="caution">
    <text evidence="18">The sequence shown here is derived from an EMBL/GenBank/DDBJ whole genome shotgun (WGS) entry which is preliminary data.</text>
</comment>
<protein>
    <recommendedName>
        <fullName evidence="3">DNA-(apurinic or apyrimidinic site) lyase</fullName>
        <ecNumber evidence="3">4.2.99.18</ecNumber>
    </recommendedName>
</protein>
<dbReference type="RefSeq" id="WP_027691291.1">
    <property type="nucleotide sequence ID" value="NZ_CP010848.1"/>
</dbReference>
<dbReference type="Gene3D" id="3.20.190.10">
    <property type="entry name" value="MutM-like, N-terminal"/>
    <property type="match status" value="1"/>
</dbReference>
<evidence type="ECO:0000256" key="7">
    <source>
        <dbReference type="ARBA" id="ARBA00022801"/>
    </source>
</evidence>
<evidence type="ECO:0000256" key="1">
    <source>
        <dbReference type="ARBA" id="ARBA00001947"/>
    </source>
</evidence>
<dbReference type="Pfam" id="PF06827">
    <property type="entry name" value="zf-FPG_IleRS"/>
    <property type="match status" value="1"/>
</dbReference>
<keyword evidence="11" id="KW-0456">Lyase</keyword>